<feature type="non-terminal residue" evidence="2">
    <location>
        <position position="1"/>
    </location>
</feature>
<evidence type="ECO:0000313" key="3">
    <source>
        <dbReference type="Proteomes" id="UP000287651"/>
    </source>
</evidence>
<feature type="compositionally biased region" description="Low complexity" evidence="1">
    <location>
        <begin position="128"/>
        <end position="138"/>
    </location>
</feature>
<dbReference type="EMBL" id="AMZH03024921">
    <property type="protein sequence ID" value="RRT35525.1"/>
    <property type="molecule type" value="Genomic_DNA"/>
</dbReference>
<dbReference type="Proteomes" id="UP000287651">
    <property type="component" value="Unassembled WGS sequence"/>
</dbReference>
<comment type="caution">
    <text evidence="2">The sequence shown here is derived from an EMBL/GenBank/DDBJ whole genome shotgun (WGS) entry which is preliminary data.</text>
</comment>
<evidence type="ECO:0000256" key="1">
    <source>
        <dbReference type="SAM" id="MobiDB-lite"/>
    </source>
</evidence>
<name>A0A426X7S1_ENSVE</name>
<accession>A0A426X7S1</accession>
<reference evidence="2 3" key="1">
    <citation type="journal article" date="2014" name="Agronomy (Basel)">
        <title>A Draft Genome Sequence for Ensete ventricosum, the Drought-Tolerant Tree Against Hunger.</title>
        <authorList>
            <person name="Harrison J."/>
            <person name="Moore K.A."/>
            <person name="Paszkiewicz K."/>
            <person name="Jones T."/>
            <person name="Grant M."/>
            <person name="Ambacheew D."/>
            <person name="Muzemil S."/>
            <person name="Studholme D.J."/>
        </authorList>
    </citation>
    <scope>NUCLEOTIDE SEQUENCE [LARGE SCALE GENOMIC DNA]</scope>
</reference>
<evidence type="ECO:0000313" key="2">
    <source>
        <dbReference type="EMBL" id="RRT35525.1"/>
    </source>
</evidence>
<organism evidence="2 3">
    <name type="scientific">Ensete ventricosum</name>
    <name type="common">Abyssinian banana</name>
    <name type="synonym">Musa ensete</name>
    <dbReference type="NCBI Taxonomy" id="4639"/>
    <lineage>
        <taxon>Eukaryota</taxon>
        <taxon>Viridiplantae</taxon>
        <taxon>Streptophyta</taxon>
        <taxon>Embryophyta</taxon>
        <taxon>Tracheophyta</taxon>
        <taxon>Spermatophyta</taxon>
        <taxon>Magnoliopsida</taxon>
        <taxon>Liliopsida</taxon>
        <taxon>Zingiberales</taxon>
        <taxon>Musaceae</taxon>
        <taxon>Ensete</taxon>
    </lineage>
</organism>
<sequence>PKFCSIRAAFWFSLNISNKYTSISFPGLLGIPSPICLIKFWLYVHALLVLASAPAANGHPLHHRRHLRPSHSLQRRVDRVDDGVKQVLITELPILHDDVDGGEQGIRSRDQFVSDSYVSKGDARLVGDDVPSDPVVGSQRIGGQ</sequence>
<feature type="region of interest" description="Disordered" evidence="1">
    <location>
        <begin position="123"/>
        <end position="144"/>
    </location>
</feature>
<gene>
    <name evidence="2" type="ORF">B296_00037902</name>
</gene>
<dbReference type="AlphaFoldDB" id="A0A426X7S1"/>
<protein>
    <submittedName>
        <fullName evidence="2">Uncharacterized protein</fullName>
    </submittedName>
</protein>
<proteinExistence type="predicted"/>